<keyword evidence="1" id="KW-0175">Coiled coil</keyword>
<name>A0A699IKA1_TANCI</name>
<feature type="compositionally biased region" description="Basic residues" evidence="2">
    <location>
        <begin position="68"/>
        <end position="78"/>
    </location>
</feature>
<evidence type="ECO:0000256" key="1">
    <source>
        <dbReference type="SAM" id="Coils"/>
    </source>
</evidence>
<gene>
    <name evidence="3" type="ORF">Tci_545145</name>
</gene>
<feature type="region of interest" description="Disordered" evidence="2">
    <location>
        <begin position="60"/>
        <end position="107"/>
    </location>
</feature>
<organism evidence="3">
    <name type="scientific">Tanacetum cinerariifolium</name>
    <name type="common">Dalmatian daisy</name>
    <name type="synonym">Chrysanthemum cinerariifolium</name>
    <dbReference type="NCBI Taxonomy" id="118510"/>
    <lineage>
        <taxon>Eukaryota</taxon>
        <taxon>Viridiplantae</taxon>
        <taxon>Streptophyta</taxon>
        <taxon>Embryophyta</taxon>
        <taxon>Tracheophyta</taxon>
        <taxon>Spermatophyta</taxon>
        <taxon>Magnoliopsida</taxon>
        <taxon>eudicotyledons</taxon>
        <taxon>Gunneridae</taxon>
        <taxon>Pentapetalae</taxon>
        <taxon>asterids</taxon>
        <taxon>campanulids</taxon>
        <taxon>Asterales</taxon>
        <taxon>Asteraceae</taxon>
        <taxon>Asteroideae</taxon>
        <taxon>Anthemideae</taxon>
        <taxon>Anthemidinae</taxon>
        <taxon>Tanacetum</taxon>
    </lineage>
</organism>
<evidence type="ECO:0000256" key="2">
    <source>
        <dbReference type="SAM" id="MobiDB-lite"/>
    </source>
</evidence>
<sequence length="222" mass="24673">MSHHKDIYNNPSLTKKVFANIMRVGIGFSEVVTPLFDTMLVPAAKEVGLIQDDVQSVSIPIEPSTSKPYKKHKSKKHQTQTPKVPSPEPSPEHRLPSPSNDPIPGGEDSLKLKELIDLCTHLSNKVLELESENRNLKDLHSVHSKVDTAAPVVEKEKALKQGRIIADIDEDVEIKLEEAPAKLYRINLEHLGNVLSMHDVDDEPPVNVEEVLEVVKAAKLMT</sequence>
<evidence type="ECO:0000313" key="3">
    <source>
        <dbReference type="EMBL" id="GEZ73172.1"/>
    </source>
</evidence>
<feature type="coiled-coil region" evidence="1">
    <location>
        <begin position="112"/>
        <end position="139"/>
    </location>
</feature>
<proteinExistence type="predicted"/>
<dbReference type="AlphaFoldDB" id="A0A699IKA1"/>
<protein>
    <submittedName>
        <fullName evidence="3">Uncharacterized protein</fullName>
    </submittedName>
</protein>
<dbReference type="EMBL" id="BKCJ010316075">
    <property type="protein sequence ID" value="GEZ73172.1"/>
    <property type="molecule type" value="Genomic_DNA"/>
</dbReference>
<accession>A0A699IKA1</accession>
<comment type="caution">
    <text evidence="3">The sequence shown here is derived from an EMBL/GenBank/DDBJ whole genome shotgun (WGS) entry which is preliminary data.</text>
</comment>
<reference evidence="3" key="1">
    <citation type="journal article" date="2019" name="Sci. Rep.">
        <title>Draft genome of Tanacetum cinerariifolium, the natural source of mosquito coil.</title>
        <authorList>
            <person name="Yamashiro T."/>
            <person name="Shiraishi A."/>
            <person name="Satake H."/>
            <person name="Nakayama K."/>
        </authorList>
    </citation>
    <scope>NUCLEOTIDE SEQUENCE</scope>
</reference>